<keyword evidence="4" id="KW-1185">Reference proteome</keyword>
<dbReference type="RefSeq" id="WP_235322845.1">
    <property type="nucleotide sequence ID" value="NZ_JAFBIT010000001.1"/>
</dbReference>
<evidence type="ECO:0000313" key="4">
    <source>
        <dbReference type="Proteomes" id="UP001299220"/>
    </source>
</evidence>
<dbReference type="Pfam" id="PF06810">
    <property type="entry name" value="Phage_scaffold"/>
    <property type="match status" value="1"/>
</dbReference>
<organism evidence="3 4">
    <name type="scientific">Anaeromassilibacillus senegalensis</name>
    <dbReference type="NCBI Taxonomy" id="1673717"/>
    <lineage>
        <taxon>Bacteria</taxon>
        <taxon>Bacillati</taxon>
        <taxon>Bacillota</taxon>
        <taxon>Clostridia</taxon>
        <taxon>Eubacteriales</taxon>
        <taxon>Acutalibacteraceae</taxon>
        <taxon>Anaeromassilibacillus</taxon>
    </lineage>
</organism>
<evidence type="ECO:0000256" key="1">
    <source>
        <dbReference type="SAM" id="Coils"/>
    </source>
</evidence>
<sequence length="198" mass="21311">MLEWLKTILGETYTEDIDKKISAEIGKAFVSKTDFNTKNEELKTAKGQLKEANDTIAGFKAMDIDGIKRAADDWKAKAEKAQLDADAKIAAIQFDARLDSAILSRHGRSTKAIKAMMDVDTLRKSQNQDSDISAALDTLAKDSAYLFDAPAGGGQSAENSAQGGIRLNSAAPHGNGGTPDYNSMSDAEYYAAVLKKDK</sequence>
<accession>A0ABS9CLB2</accession>
<proteinExistence type="predicted"/>
<dbReference type="InterPro" id="IPR009636">
    <property type="entry name" value="SCAF"/>
</dbReference>
<comment type="caution">
    <text evidence="3">The sequence shown here is derived from an EMBL/GenBank/DDBJ whole genome shotgun (WGS) entry which is preliminary data.</text>
</comment>
<evidence type="ECO:0000256" key="2">
    <source>
        <dbReference type="SAM" id="MobiDB-lite"/>
    </source>
</evidence>
<evidence type="ECO:0000313" key="3">
    <source>
        <dbReference type="EMBL" id="MCF2651839.1"/>
    </source>
</evidence>
<protein>
    <submittedName>
        <fullName evidence="3">Phage scaffolding protein</fullName>
    </submittedName>
</protein>
<feature type="coiled-coil region" evidence="1">
    <location>
        <begin position="35"/>
        <end position="84"/>
    </location>
</feature>
<dbReference type="Proteomes" id="UP001299220">
    <property type="component" value="Unassembled WGS sequence"/>
</dbReference>
<keyword evidence="1" id="KW-0175">Coiled coil</keyword>
<gene>
    <name evidence="3" type="ORF">JQM67_04420</name>
</gene>
<dbReference type="EMBL" id="JAFBIT010000001">
    <property type="protein sequence ID" value="MCF2651839.1"/>
    <property type="molecule type" value="Genomic_DNA"/>
</dbReference>
<reference evidence="3 4" key="1">
    <citation type="submission" date="2020-12" db="EMBL/GenBank/DDBJ databases">
        <title>Whole genome sequences of gut porcine anaerobes.</title>
        <authorList>
            <person name="Kubasova T."/>
            <person name="Jahodarova E."/>
            <person name="Rychlik I."/>
        </authorList>
    </citation>
    <scope>NUCLEOTIDE SEQUENCE [LARGE SCALE GENOMIC DNA]</scope>
    <source>
        <strain evidence="3 4">An867</strain>
    </source>
</reference>
<name>A0ABS9CLB2_9FIRM</name>
<feature type="region of interest" description="Disordered" evidence="2">
    <location>
        <begin position="151"/>
        <end position="184"/>
    </location>
</feature>